<protein>
    <recommendedName>
        <fullName evidence="4">Pathogen-related protein</fullName>
    </recommendedName>
</protein>
<reference evidence="2" key="1">
    <citation type="submission" date="2023-03" db="EMBL/GenBank/DDBJ databases">
        <title>Massive genome expansion in bonnet fungi (Mycena s.s.) driven by repeated elements and novel gene families across ecological guilds.</title>
        <authorList>
            <consortium name="Lawrence Berkeley National Laboratory"/>
            <person name="Harder C.B."/>
            <person name="Miyauchi S."/>
            <person name="Viragh M."/>
            <person name="Kuo A."/>
            <person name="Thoen E."/>
            <person name="Andreopoulos B."/>
            <person name="Lu D."/>
            <person name="Skrede I."/>
            <person name="Drula E."/>
            <person name="Henrissat B."/>
            <person name="Morin E."/>
            <person name="Kohler A."/>
            <person name="Barry K."/>
            <person name="LaButti K."/>
            <person name="Morin E."/>
            <person name="Salamov A."/>
            <person name="Lipzen A."/>
            <person name="Mereny Z."/>
            <person name="Hegedus B."/>
            <person name="Baldrian P."/>
            <person name="Stursova M."/>
            <person name="Weitz H."/>
            <person name="Taylor A."/>
            <person name="Grigoriev I.V."/>
            <person name="Nagy L.G."/>
            <person name="Martin F."/>
            <person name="Kauserud H."/>
        </authorList>
    </citation>
    <scope>NUCLEOTIDE SEQUENCE</scope>
    <source>
        <strain evidence="2">9144</strain>
    </source>
</reference>
<name>A0AAD6V7Z8_9AGAR</name>
<comment type="caution">
    <text evidence="2">The sequence shown here is derived from an EMBL/GenBank/DDBJ whole genome shotgun (WGS) entry which is preliminary data.</text>
</comment>
<keyword evidence="3" id="KW-1185">Reference proteome</keyword>
<dbReference type="PANTHER" id="PTHR31723">
    <property type="entry name" value="PATHOGENESIS-RELATED FAMILY PROTEIN"/>
    <property type="match status" value="1"/>
</dbReference>
<dbReference type="Proteomes" id="UP001219525">
    <property type="component" value="Unassembled WGS sequence"/>
</dbReference>
<dbReference type="SUPFAM" id="SSF54427">
    <property type="entry name" value="NTF2-like"/>
    <property type="match status" value="1"/>
</dbReference>
<evidence type="ECO:0000313" key="2">
    <source>
        <dbReference type="EMBL" id="KAJ7205429.1"/>
    </source>
</evidence>
<dbReference type="Gene3D" id="3.10.450.50">
    <property type="match status" value="1"/>
</dbReference>
<sequence length="323" mass="36673">MSEITPVLPDYVLDPNAVLSDVSAKWRHKRAPDYSKTRADYEKNKKMSHEPGSLISMVENLVKNWEIEASYKIDLRDWRTIDHDKYTFAVNGRPATSGEHMLKVGTYNAIIAPNAYYSPEHADFAASHATFKRMMPTFAWEVLEVYSGPPQIAFRWRHWEEIKNDYKGFNEKGERVTIHAHGKVLDVEGVTVAVVNDKLQLQKVETWFDPMEMFRQMGPSSPGEQDDSKSAGSAADVAEEATGKVDVPTRKLIELTTDQELLECKCRSTGKAQKMGGDEKKDWGYARLWKTDILITITNLLRTYGNILAGFSLTKISSILMLY</sequence>
<dbReference type="EMBL" id="JARJCW010000043">
    <property type="protein sequence ID" value="KAJ7205429.1"/>
    <property type="molecule type" value="Genomic_DNA"/>
</dbReference>
<dbReference type="PANTHER" id="PTHR31723:SF10">
    <property type="entry name" value="PATHOGEN-RELATED PROTEIN"/>
    <property type="match status" value="1"/>
</dbReference>
<dbReference type="InterPro" id="IPR053218">
    <property type="entry name" value="Pathogen-related_defense"/>
</dbReference>
<accession>A0AAD6V7Z8</accession>
<gene>
    <name evidence="2" type="ORF">GGX14DRAFT_644538</name>
</gene>
<evidence type="ECO:0000313" key="3">
    <source>
        <dbReference type="Proteomes" id="UP001219525"/>
    </source>
</evidence>
<evidence type="ECO:0000256" key="1">
    <source>
        <dbReference type="SAM" id="MobiDB-lite"/>
    </source>
</evidence>
<organism evidence="2 3">
    <name type="scientific">Mycena pura</name>
    <dbReference type="NCBI Taxonomy" id="153505"/>
    <lineage>
        <taxon>Eukaryota</taxon>
        <taxon>Fungi</taxon>
        <taxon>Dikarya</taxon>
        <taxon>Basidiomycota</taxon>
        <taxon>Agaricomycotina</taxon>
        <taxon>Agaricomycetes</taxon>
        <taxon>Agaricomycetidae</taxon>
        <taxon>Agaricales</taxon>
        <taxon>Marasmiineae</taxon>
        <taxon>Mycenaceae</taxon>
        <taxon>Mycena</taxon>
    </lineage>
</organism>
<feature type="region of interest" description="Disordered" evidence="1">
    <location>
        <begin position="215"/>
        <end position="243"/>
    </location>
</feature>
<evidence type="ECO:0008006" key="4">
    <source>
        <dbReference type="Google" id="ProtNLM"/>
    </source>
</evidence>
<proteinExistence type="predicted"/>
<dbReference type="AlphaFoldDB" id="A0AAD6V7Z8"/>
<dbReference type="InterPro" id="IPR032710">
    <property type="entry name" value="NTF2-like_dom_sf"/>
</dbReference>